<keyword evidence="4" id="KW-1185">Reference proteome</keyword>
<dbReference type="InterPro" id="IPR011992">
    <property type="entry name" value="EF-hand-dom_pair"/>
</dbReference>
<evidence type="ECO:0000313" key="4">
    <source>
        <dbReference type="Proteomes" id="UP000187209"/>
    </source>
</evidence>
<evidence type="ECO:0000256" key="1">
    <source>
        <dbReference type="ARBA" id="ARBA00022837"/>
    </source>
</evidence>
<comment type="caution">
    <text evidence="3">The sequence shown here is derived from an EMBL/GenBank/DDBJ whole genome shotgun (WGS) entry which is preliminary data.</text>
</comment>
<dbReference type="InterPro" id="IPR018247">
    <property type="entry name" value="EF_Hand_1_Ca_BS"/>
</dbReference>
<feature type="domain" description="EF-hand" evidence="2">
    <location>
        <begin position="131"/>
        <end position="166"/>
    </location>
</feature>
<evidence type="ECO:0000313" key="3">
    <source>
        <dbReference type="EMBL" id="OMJ83742.1"/>
    </source>
</evidence>
<reference evidence="3 4" key="1">
    <citation type="submission" date="2016-11" db="EMBL/GenBank/DDBJ databases">
        <title>The macronuclear genome of Stentor coeruleus: a giant cell with tiny introns.</title>
        <authorList>
            <person name="Slabodnick M."/>
            <person name="Ruby J.G."/>
            <person name="Reiff S.B."/>
            <person name="Swart E.C."/>
            <person name="Gosai S."/>
            <person name="Prabakaran S."/>
            <person name="Witkowska E."/>
            <person name="Larue G.E."/>
            <person name="Fisher S."/>
            <person name="Freeman R.M."/>
            <person name="Gunawardena J."/>
            <person name="Chu W."/>
            <person name="Stover N.A."/>
            <person name="Gregory B.D."/>
            <person name="Nowacki M."/>
            <person name="Derisi J."/>
            <person name="Roy S.W."/>
            <person name="Marshall W.F."/>
            <person name="Sood P."/>
        </authorList>
    </citation>
    <scope>NUCLEOTIDE SEQUENCE [LARGE SCALE GENOMIC DNA]</scope>
    <source>
        <strain evidence="3">WM001</strain>
    </source>
</reference>
<gene>
    <name evidence="3" type="ORF">SteCoe_15284</name>
</gene>
<dbReference type="GO" id="GO:0005509">
    <property type="term" value="F:calcium ion binding"/>
    <property type="evidence" value="ECO:0007669"/>
    <property type="project" value="InterPro"/>
</dbReference>
<evidence type="ECO:0000259" key="2">
    <source>
        <dbReference type="PROSITE" id="PS50222"/>
    </source>
</evidence>
<dbReference type="PROSITE" id="PS00018">
    <property type="entry name" value="EF_HAND_1"/>
    <property type="match status" value="1"/>
</dbReference>
<name>A0A1R2C3Z3_9CILI</name>
<dbReference type="InterPro" id="IPR002048">
    <property type="entry name" value="EF_hand_dom"/>
</dbReference>
<dbReference type="PROSITE" id="PS50222">
    <property type="entry name" value="EF_HAND_2"/>
    <property type="match status" value="1"/>
</dbReference>
<dbReference type="EMBL" id="MPUH01000293">
    <property type="protein sequence ID" value="OMJ83742.1"/>
    <property type="molecule type" value="Genomic_DNA"/>
</dbReference>
<proteinExistence type="predicted"/>
<sequence length="254" mass="29460">MQISSLKIIPHKKQSITLPGMMSILTKSNAINSIKRPLGALKKKLMQKNQLQSQNFNFVYDEKTKKVLVLQSIEKYKQIIEGKYSHYYSSLAGGMNKPITMSDLLNYMRIKKCNKEIKLLPWQSEAELTNKEGLVSRIIMEIFDLNSDGCINPEEFFCICSVHHTYYSALSFSFFSIPLLLKLSDKIEELRVNFQKHLKNEIPNIEYLLHFLTDSKAESNRRSFCGMFNGHKLDFLLYLRLLPLFQSIESCKLA</sequence>
<protein>
    <recommendedName>
        <fullName evidence="2">EF-hand domain-containing protein</fullName>
    </recommendedName>
</protein>
<organism evidence="3 4">
    <name type="scientific">Stentor coeruleus</name>
    <dbReference type="NCBI Taxonomy" id="5963"/>
    <lineage>
        <taxon>Eukaryota</taxon>
        <taxon>Sar</taxon>
        <taxon>Alveolata</taxon>
        <taxon>Ciliophora</taxon>
        <taxon>Postciliodesmatophora</taxon>
        <taxon>Heterotrichea</taxon>
        <taxon>Heterotrichida</taxon>
        <taxon>Stentoridae</taxon>
        <taxon>Stentor</taxon>
    </lineage>
</organism>
<dbReference type="AlphaFoldDB" id="A0A1R2C3Z3"/>
<keyword evidence="1" id="KW-0106">Calcium</keyword>
<dbReference type="Proteomes" id="UP000187209">
    <property type="component" value="Unassembled WGS sequence"/>
</dbReference>
<accession>A0A1R2C3Z3</accession>
<dbReference type="SUPFAM" id="SSF47473">
    <property type="entry name" value="EF-hand"/>
    <property type="match status" value="1"/>
</dbReference>